<comment type="similarity">
    <text evidence="1">Belongs to the HAD-like hydrolase superfamily. CbbY/CbbZ/Gph/YieH family.</text>
</comment>
<feature type="active site" description="Proton donor/acceptor" evidence="2">
    <location>
        <position position="12"/>
    </location>
</feature>
<proteinExistence type="inferred from homology"/>
<dbReference type="GO" id="GO:0008801">
    <property type="term" value="F:beta-phosphoglucomutase activity"/>
    <property type="evidence" value="ECO:0007669"/>
    <property type="project" value="InterPro"/>
</dbReference>
<feature type="binding site" evidence="3">
    <location>
        <begin position="45"/>
        <end position="50"/>
    </location>
    <ligand>
        <name>substrate</name>
    </ligand>
</feature>
<dbReference type="InterPro" id="IPR006439">
    <property type="entry name" value="HAD-SF_hydro_IA"/>
</dbReference>
<dbReference type="Gene3D" id="1.10.150.240">
    <property type="entry name" value="Putative phosphatase, domain 2"/>
    <property type="match status" value="1"/>
</dbReference>
<sequence length="217" mass="23087">MLQSRGAIFDLDGVIVDTARYHYLAWRRLASELGFEFSLADNERLKGVSRARSLELLLEAGGLSLGVEKKAALAEKKNRWYVESLARMDGSELLPGARDYLLAQRAAGRRVALGSASKNAGMILQRLGIAGLFDAVIDGTRVTNAKPDPEVFLLAARELALAPADCVVFEDAAAGVEAARRAGMRVVGIGDAAILRDADLVVSGLDRLLPAASVPTA</sequence>
<evidence type="ECO:0000256" key="1">
    <source>
        <dbReference type="ARBA" id="ARBA00006171"/>
    </source>
</evidence>
<dbReference type="Gene3D" id="3.40.50.1000">
    <property type="entry name" value="HAD superfamily/HAD-like"/>
    <property type="match status" value="1"/>
</dbReference>
<dbReference type="CDD" id="cd02598">
    <property type="entry name" value="HAD_BPGM"/>
    <property type="match status" value="1"/>
</dbReference>
<dbReference type="InterPro" id="IPR051806">
    <property type="entry name" value="HAD-like_SPP"/>
</dbReference>
<comment type="cofactor">
    <cofactor evidence="4">
        <name>Mg(2+)</name>
        <dbReference type="ChEBI" id="CHEBI:18420"/>
    </cofactor>
    <text evidence="4">Binds 2 magnesium ions per subunit.</text>
</comment>
<protein>
    <submittedName>
        <fullName evidence="6">Beta-phosphoglucomutase</fullName>
    </submittedName>
</protein>
<evidence type="ECO:0000256" key="3">
    <source>
        <dbReference type="PIRSR" id="PIRSR610972-2"/>
    </source>
</evidence>
<dbReference type="InterPro" id="IPR023214">
    <property type="entry name" value="HAD_sf"/>
</dbReference>
<gene>
    <name evidence="6" type="ORF">AW736_14405</name>
</gene>
<feature type="binding site" evidence="3">
    <location>
        <position position="146"/>
    </location>
    <ligand>
        <name>substrate</name>
    </ligand>
</feature>
<keyword evidence="7" id="KW-1185">Reference proteome</keyword>
<dbReference type="GO" id="GO:0000287">
    <property type="term" value="F:magnesium ion binding"/>
    <property type="evidence" value="ECO:0007669"/>
    <property type="project" value="InterPro"/>
</dbReference>
<keyword evidence="4" id="KW-0460">Magnesium</keyword>
<feature type="binding site" evidence="4">
    <location>
        <position position="170"/>
    </location>
    <ligand>
        <name>Mg(2+)</name>
        <dbReference type="ChEBI" id="CHEBI:18420"/>
    </ligand>
</feature>
<feature type="binding site" evidence="3">
    <location>
        <position position="26"/>
    </location>
    <ligand>
        <name>substrate</name>
    </ligand>
</feature>
<dbReference type="InterPro" id="IPR036412">
    <property type="entry name" value="HAD-like_sf"/>
</dbReference>
<dbReference type="Proteomes" id="UP000078486">
    <property type="component" value="Unassembled WGS sequence"/>
</dbReference>
<dbReference type="SFLD" id="SFLDS00003">
    <property type="entry name" value="Haloacid_Dehalogenase"/>
    <property type="match status" value="1"/>
</dbReference>
<feature type="binding site" evidence="4">
    <location>
        <position position="12"/>
    </location>
    <ligand>
        <name>Mg(2+)</name>
        <dbReference type="ChEBI" id="CHEBI:18420"/>
    </ligand>
</feature>
<feature type="site" description="Important for catalytic activity and assists the phosphoryl transfer reaction to Asp8 by balancing charge and orienting the reacting groups" evidence="5">
    <location>
        <position position="146"/>
    </location>
</feature>
<evidence type="ECO:0000313" key="7">
    <source>
        <dbReference type="Proteomes" id="UP000078486"/>
    </source>
</evidence>
<evidence type="ECO:0000256" key="2">
    <source>
        <dbReference type="PIRSR" id="PIRSR610972-1"/>
    </source>
</evidence>
<dbReference type="PANTHER" id="PTHR43481:SF4">
    <property type="entry name" value="GLYCEROL-1-PHOSPHATE PHOSPHOHYDROLASE 1-RELATED"/>
    <property type="match status" value="1"/>
</dbReference>
<dbReference type="AlphaFoldDB" id="A0A178IGR7"/>
<reference evidence="6 7" key="1">
    <citation type="submission" date="2016-01" db="EMBL/GenBank/DDBJ databases">
        <title>High potential of lignocellulose degradation of a new Verrucomicrobia species.</title>
        <authorList>
            <person name="Wang Y."/>
            <person name="Shi Y."/>
            <person name="Qiu Z."/>
            <person name="Liu S."/>
            <person name="Yang H."/>
        </authorList>
    </citation>
    <scope>NUCLEOTIDE SEQUENCE [LARGE SCALE GENOMIC DNA]</scope>
    <source>
        <strain evidence="6 7">TSB47</strain>
    </source>
</reference>
<name>A0A178IGR7_9BACT</name>
<dbReference type="NCBIfam" id="TIGR02009">
    <property type="entry name" value="PGMB-YQAB-SF"/>
    <property type="match status" value="1"/>
</dbReference>
<dbReference type="InterPro" id="IPR010972">
    <property type="entry name" value="Beta-PGM"/>
</dbReference>
<keyword evidence="4" id="KW-0479">Metal-binding</keyword>
<dbReference type="NCBIfam" id="TIGR01990">
    <property type="entry name" value="bPGM"/>
    <property type="match status" value="1"/>
</dbReference>
<evidence type="ECO:0000313" key="6">
    <source>
        <dbReference type="EMBL" id="OAM89202.1"/>
    </source>
</evidence>
<feature type="active site" description="Proton donor/acceptor" evidence="2">
    <location>
        <position position="10"/>
    </location>
</feature>
<dbReference type="PANTHER" id="PTHR43481">
    <property type="entry name" value="FRUCTOSE-1-PHOSPHATE PHOSPHATASE"/>
    <property type="match status" value="1"/>
</dbReference>
<dbReference type="InterPro" id="IPR023198">
    <property type="entry name" value="PGP-like_dom2"/>
</dbReference>
<feature type="binding site" evidence="3">
    <location>
        <begin position="115"/>
        <end position="119"/>
    </location>
    <ligand>
        <name>substrate</name>
    </ligand>
</feature>
<feature type="binding site" evidence="4">
    <location>
        <position position="10"/>
    </location>
    <ligand>
        <name>Mg(2+)</name>
        <dbReference type="ChEBI" id="CHEBI:18420"/>
    </ligand>
</feature>
<evidence type="ECO:0000256" key="5">
    <source>
        <dbReference type="PIRSR" id="PIRSR610972-4"/>
    </source>
</evidence>
<dbReference type="Pfam" id="PF00702">
    <property type="entry name" value="Hydrolase"/>
    <property type="match status" value="1"/>
</dbReference>
<feature type="binding site" evidence="3">
    <location>
        <position position="53"/>
    </location>
    <ligand>
        <name>substrate</name>
    </ligand>
</feature>
<feature type="site" description="Important for catalytic activity and assists the phosphoryl transfer reaction to Asp8 by balancing charge and orienting the reacting groups" evidence="5">
    <location>
        <position position="115"/>
    </location>
</feature>
<feature type="binding site" evidence="4">
    <location>
        <position position="171"/>
    </location>
    <ligand>
        <name>Mg(2+)</name>
        <dbReference type="ChEBI" id="CHEBI:18420"/>
    </ligand>
</feature>
<dbReference type="OrthoDB" id="9797743at2"/>
<comment type="caution">
    <text evidence="6">The sequence shown here is derived from an EMBL/GenBank/DDBJ whole genome shotgun (WGS) entry which is preliminary data.</text>
</comment>
<dbReference type="NCBIfam" id="TIGR01509">
    <property type="entry name" value="HAD-SF-IA-v3"/>
    <property type="match status" value="1"/>
</dbReference>
<accession>A0A178IGR7</accession>
<dbReference type="STRING" id="1184151.AW736_14405"/>
<dbReference type="SUPFAM" id="SSF56784">
    <property type="entry name" value="HAD-like"/>
    <property type="match status" value="1"/>
</dbReference>
<dbReference type="GO" id="GO:0050308">
    <property type="term" value="F:sugar-phosphatase activity"/>
    <property type="evidence" value="ECO:0007669"/>
    <property type="project" value="TreeGrafter"/>
</dbReference>
<dbReference type="GO" id="GO:0005975">
    <property type="term" value="P:carbohydrate metabolic process"/>
    <property type="evidence" value="ECO:0007669"/>
    <property type="project" value="InterPro"/>
</dbReference>
<dbReference type="EMBL" id="LRRQ01000103">
    <property type="protein sequence ID" value="OAM89202.1"/>
    <property type="molecule type" value="Genomic_DNA"/>
</dbReference>
<feature type="binding site" evidence="3">
    <location>
        <position position="77"/>
    </location>
    <ligand>
        <name>substrate</name>
    </ligand>
</feature>
<dbReference type="SFLD" id="SFLDG01129">
    <property type="entry name" value="C1.5:_HAD__Beta-PGM__Phosphata"/>
    <property type="match status" value="1"/>
</dbReference>
<feature type="binding site" evidence="3">
    <location>
        <begin position="10"/>
        <end position="12"/>
    </location>
    <ligand>
        <name>substrate</name>
    </ligand>
</feature>
<organism evidence="6 7">
    <name type="scientific">Termitidicoccus mucosus</name>
    <dbReference type="NCBI Taxonomy" id="1184151"/>
    <lineage>
        <taxon>Bacteria</taxon>
        <taxon>Pseudomonadati</taxon>
        <taxon>Verrucomicrobiota</taxon>
        <taxon>Opitutia</taxon>
        <taxon>Opitutales</taxon>
        <taxon>Opitutaceae</taxon>
        <taxon>Termitidicoccus</taxon>
    </lineage>
</organism>
<dbReference type="SFLD" id="SFLDG01135">
    <property type="entry name" value="C1.5.6:_HAD__Beta-PGM__Phospha"/>
    <property type="match status" value="1"/>
</dbReference>
<evidence type="ECO:0000256" key="4">
    <source>
        <dbReference type="PIRSR" id="PIRSR610972-3"/>
    </source>
</evidence>
<dbReference type="InterPro" id="IPR010976">
    <property type="entry name" value="B-phosphoglucomutase_hydrolase"/>
</dbReference>